<keyword evidence="3" id="KW-1185">Reference proteome</keyword>
<reference evidence="2" key="2">
    <citation type="submission" date="2022-01" db="EMBL/GenBank/DDBJ databases">
        <authorList>
            <person name="Yamashiro T."/>
            <person name="Shiraishi A."/>
            <person name="Satake H."/>
            <person name="Nakayama K."/>
        </authorList>
    </citation>
    <scope>NUCLEOTIDE SEQUENCE</scope>
</reference>
<evidence type="ECO:0000313" key="2">
    <source>
        <dbReference type="EMBL" id="GJS83311.1"/>
    </source>
</evidence>
<proteinExistence type="predicted"/>
<dbReference type="Pfam" id="PF04195">
    <property type="entry name" value="Transposase_28"/>
    <property type="match status" value="1"/>
</dbReference>
<dbReference type="PANTHER" id="PTHR31099">
    <property type="entry name" value="OS06G0165300 PROTEIN"/>
    <property type="match status" value="1"/>
</dbReference>
<dbReference type="EMBL" id="BQNB010010891">
    <property type="protein sequence ID" value="GJS83311.1"/>
    <property type="molecule type" value="Genomic_DNA"/>
</dbReference>
<feature type="domain" description="Transposase (putative) gypsy type" evidence="1">
    <location>
        <begin position="55"/>
        <end position="113"/>
    </location>
</feature>
<evidence type="ECO:0000313" key="3">
    <source>
        <dbReference type="Proteomes" id="UP001151760"/>
    </source>
</evidence>
<dbReference type="Proteomes" id="UP001151760">
    <property type="component" value="Unassembled WGS sequence"/>
</dbReference>
<sequence>MKDRICALSKNDLKDLVKTYRIPLDLHPRLPDVGFTMDHLPADAIGIYSEFLRFFGVRVPFLTFLLSVLKYFKVHISQLVPLVSNKMVLFEVVCRDLNIVSTVTLFCVFQCLCKQGDWFSFSKHRNTEDFCMDDGPSSLKK</sequence>
<comment type="caution">
    <text evidence="2">The sequence shown here is derived from an EMBL/GenBank/DDBJ whole genome shotgun (WGS) entry which is preliminary data.</text>
</comment>
<protein>
    <recommendedName>
        <fullName evidence="1">Transposase (putative) gypsy type domain-containing protein</fullName>
    </recommendedName>
</protein>
<dbReference type="InterPro" id="IPR007321">
    <property type="entry name" value="Transposase_28"/>
</dbReference>
<gene>
    <name evidence="2" type="ORF">Tco_0749852</name>
</gene>
<organism evidence="2 3">
    <name type="scientific">Tanacetum coccineum</name>
    <dbReference type="NCBI Taxonomy" id="301880"/>
    <lineage>
        <taxon>Eukaryota</taxon>
        <taxon>Viridiplantae</taxon>
        <taxon>Streptophyta</taxon>
        <taxon>Embryophyta</taxon>
        <taxon>Tracheophyta</taxon>
        <taxon>Spermatophyta</taxon>
        <taxon>Magnoliopsida</taxon>
        <taxon>eudicotyledons</taxon>
        <taxon>Gunneridae</taxon>
        <taxon>Pentapetalae</taxon>
        <taxon>asterids</taxon>
        <taxon>campanulids</taxon>
        <taxon>Asterales</taxon>
        <taxon>Asteraceae</taxon>
        <taxon>Asteroideae</taxon>
        <taxon>Anthemideae</taxon>
        <taxon>Anthemidinae</taxon>
        <taxon>Tanacetum</taxon>
    </lineage>
</organism>
<name>A0ABQ4Z2A1_9ASTR</name>
<dbReference type="PANTHER" id="PTHR31099:SF41">
    <property type="entry name" value="TRANSPOSASE (PUTATIVE), GYPSY TYPE-RELATED"/>
    <property type="match status" value="1"/>
</dbReference>
<reference evidence="2" key="1">
    <citation type="journal article" date="2022" name="Int. J. Mol. Sci.">
        <title>Draft Genome of Tanacetum Coccineum: Genomic Comparison of Closely Related Tanacetum-Family Plants.</title>
        <authorList>
            <person name="Yamashiro T."/>
            <person name="Shiraishi A."/>
            <person name="Nakayama K."/>
            <person name="Satake H."/>
        </authorList>
    </citation>
    <scope>NUCLEOTIDE SEQUENCE</scope>
</reference>
<evidence type="ECO:0000259" key="1">
    <source>
        <dbReference type="Pfam" id="PF04195"/>
    </source>
</evidence>
<accession>A0ABQ4Z2A1</accession>